<organism evidence="1 2">
    <name type="scientific">Vibrio paucivorans</name>
    <dbReference type="NCBI Taxonomy" id="2829489"/>
    <lineage>
        <taxon>Bacteria</taxon>
        <taxon>Pseudomonadati</taxon>
        <taxon>Pseudomonadota</taxon>
        <taxon>Gammaproteobacteria</taxon>
        <taxon>Vibrionales</taxon>
        <taxon>Vibrionaceae</taxon>
        <taxon>Vibrio</taxon>
    </lineage>
</organism>
<dbReference type="Proteomes" id="UP001155586">
    <property type="component" value="Unassembled WGS sequence"/>
</dbReference>
<reference evidence="1" key="1">
    <citation type="submission" date="2022-02" db="EMBL/GenBank/DDBJ databases">
        <title>Vibrio sp. nov., a new bacterium isolated from Bohai sea, China.</title>
        <authorList>
            <person name="Yuan Y."/>
        </authorList>
    </citation>
    <scope>NUCLEOTIDE SEQUENCE</scope>
    <source>
        <strain evidence="1">DBSS07</strain>
    </source>
</reference>
<dbReference type="RefSeq" id="WP_265688807.1">
    <property type="nucleotide sequence ID" value="NZ_JAKRRX010000134.1"/>
</dbReference>
<gene>
    <name evidence="1" type="ORF">MD483_17945</name>
</gene>
<accession>A0A9X3HTA8</accession>
<proteinExistence type="predicted"/>
<protein>
    <submittedName>
        <fullName evidence="1">AraC family transcriptional regulator</fullName>
    </submittedName>
</protein>
<dbReference type="EMBL" id="JAKRRX010000134">
    <property type="protein sequence ID" value="MCW8335695.1"/>
    <property type="molecule type" value="Genomic_DNA"/>
</dbReference>
<comment type="caution">
    <text evidence="1">The sequence shown here is derived from an EMBL/GenBank/DDBJ whole genome shotgun (WGS) entry which is preliminary data.</text>
</comment>
<dbReference type="AlphaFoldDB" id="A0A9X3HTA8"/>
<evidence type="ECO:0000313" key="1">
    <source>
        <dbReference type="EMBL" id="MCW8335695.1"/>
    </source>
</evidence>
<sequence length="202" mass="22688">MNYAIEHQYEQFNYLITTPRKKVIKYSLVRVIHGLVLVRLGKHEYTVEAGEAMWIPFDCLCSLSFFPGSKVQQVHFSARLTDSFPSQAGYVELNDLTVALLDRLATKTSSVEHSQDMLTVVRNEIGTLKPLLSLNLLSQAISSWQPDSDSSLARDVLMVLTVREAKKRIQSGQKKAVVIEQLFAGNAEECEQIALLVLGEDF</sequence>
<evidence type="ECO:0000313" key="2">
    <source>
        <dbReference type="Proteomes" id="UP001155586"/>
    </source>
</evidence>
<keyword evidence="2" id="KW-1185">Reference proteome</keyword>
<name>A0A9X3HTA8_9VIBR</name>